<protein>
    <recommendedName>
        <fullName evidence="1">Stress-response A/B barrel domain-containing protein</fullName>
    </recommendedName>
</protein>
<dbReference type="InterPro" id="IPR013097">
    <property type="entry name" value="Dabb"/>
</dbReference>
<dbReference type="SUPFAM" id="SSF54909">
    <property type="entry name" value="Dimeric alpha+beta barrel"/>
    <property type="match status" value="1"/>
</dbReference>
<dbReference type="RefSeq" id="WP_246422626.1">
    <property type="nucleotide sequence ID" value="NZ_JACIEE010000005.1"/>
</dbReference>
<keyword evidence="3" id="KW-1185">Reference proteome</keyword>
<proteinExistence type="predicted"/>
<comment type="caution">
    <text evidence="2">The sequence shown here is derived from an EMBL/GenBank/DDBJ whole genome shotgun (WGS) entry which is preliminary data.</text>
</comment>
<dbReference type="AlphaFoldDB" id="A0A7W6DEG0"/>
<reference evidence="2 3" key="1">
    <citation type="submission" date="2020-08" db="EMBL/GenBank/DDBJ databases">
        <title>Genomic Encyclopedia of Type Strains, Phase IV (KMG-IV): sequencing the most valuable type-strain genomes for metagenomic binning, comparative biology and taxonomic classification.</title>
        <authorList>
            <person name="Goeker M."/>
        </authorList>
    </citation>
    <scope>NUCLEOTIDE SEQUENCE [LARGE SCALE GENOMIC DNA]</scope>
    <source>
        <strain evidence="2 3">DSM 100211</strain>
    </source>
</reference>
<dbReference type="SMART" id="SM00886">
    <property type="entry name" value="Dabb"/>
    <property type="match status" value="1"/>
</dbReference>
<dbReference type="Gene3D" id="3.30.70.100">
    <property type="match status" value="1"/>
</dbReference>
<evidence type="ECO:0000259" key="1">
    <source>
        <dbReference type="PROSITE" id="PS51502"/>
    </source>
</evidence>
<sequence>MIRHCVFIRFKPTIGAAAKTEIFDEIAALKDRIPGLLAVHSGTNVSPETGMDKGFSDGFIVDFDDSFARDAYLEDEEHKKIGAKLVAAALDGVKGILVFDLETDD</sequence>
<feature type="domain" description="Stress-response A/B barrel" evidence="1">
    <location>
        <begin position="2"/>
        <end position="101"/>
    </location>
</feature>
<dbReference type="PROSITE" id="PS51502">
    <property type="entry name" value="S_R_A_B_BARREL"/>
    <property type="match status" value="1"/>
</dbReference>
<organism evidence="2 3">
    <name type="scientific">Mycoplana azooxidifex</name>
    <dbReference type="NCBI Taxonomy" id="1636188"/>
    <lineage>
        <taxon>Bacteria</taxon>
        <taxon>Pseudomonadati</taxon>
        <taxon>Pseudomonadota</taxon>
        <taxon>Alphaproteobacteria</taxon>
        <taxon>Hyphomicrobiales</taxon>
        <taxon>Rhizobiaceae</taxon>
        <taxon>Mycoplana</taxon>
    </lineage>
</organism>
<accession>A0A7W6DEG0</accession>
<name>A0A7W6DEG0_9HYPH</name>
<gene>
    <name evidence="2" type="ORF">GGQ64_002695</name>
</gene>
<evidence type="ECO:0000313" key="2">
    <source>
        <dbReference type="EMBL" id="MBB3977489.1"/>
    </source>
</evidence>
<evidence type="ECO:0000313" key="3">
    <source>
        <dbReference type="Proteomes" id="UP000574761"/>
    </source>
</evidence>
<dbReference type="InterPro" id="IPR011008">
    <property type="entry name" value="Dimeric_a/b-barrel"/>
</dbReference>
<dbReference type="Proteomes" id="UP000574761">
    <property type="component" value="Unassembled WGS sequence"/>
</dbReference>
<dbReference type="EMBL" id="JACIEE010000005">
    <property type="protein sequence ID" value="MBB3977489.1"/>
    <property type="molecule type" value="Genomic_DNA"/>
</dbReference>
<dbReference type="Pfam" id="PF07876">
    <property type="entry name" value="Dabb"/>
    <property type="match status" value="1"/>
</dbReference>